<dbReference type="Gramene" id="mRNA:HanXRQr2_Chr13g0613161">
    <property type="protein sequence ID" value="mRNA:HanXRQr2_Chr13g0613161"/>
    <property type="gene ID" value="HanXRQr2_Chr13g0613161"/>
</dbReference>
<accession>A0A9K3EKX0</accession>
<dbReference type="Proteomes" id="UP000215914">
    <property type="component" value="Unassembled WGS sequence"/>
</dbReference>
<evidence type="ECO:0000256" key="1">
    <source>
        <dbReference type="SAM" id="Coils"/>
    </source>
</evidence>
<proteinExistence type="predicted"/>
<evidence type="ECO:0000256" key="2">
    <source>
        <dbReference type="SAM" id="MobiDB-lite"/>
    </source>
</evidence>
<sequence>MGIYIRREGERFSLLFVSSPLFSQNSLNLQSVLRLLQDFFKSSNFLQAFFPDLLKNMSEEHQGAPVNEEGPVPVLRWDLGLFEQIVRSFRFPPEWDARYPAQGQTAADAPPGYITLYEDFFLQGNFRLPATNFLGSILSYYNFHISQMSPPGMVRVRHFEFLCRSHGIEPSVDKFRAFYQLQRTMGFFSFASRGAAKKILLNPPKSFHDWKPKFFFIREEVLPIAMPFREWTEAIPKEDLPIPKTARWYQQLTPTPNRVFGESVLVAAKMSDQWSPSSKEVPVLKIGDQEAQLYQAAFSTFGGSMGVRLVRDDEESWYDQIKGNFMFPAADAFASPPTATEGAQYPKPRPLRSVTLAGKETFYLSSEESVGSSNGELSSWSEIFAGVLRDLGIDPEEKKKKPVKKKKKVEPEVTSKGTGPSRATSAAVKGTLRLRQRDLGDYVIISDSYEGLSHAAKGKTGAGGSKSSGSAGSRNPDAGATPSFPEDVEEEEDAGAQLIGRKRGRSEATTGVAYAPTSVVIPAIGKTSRLRSLYQFSPEIKKKTPEKAVTFSEAGVKRPKITVKPTDTAAQDAAKAAEAQRKVEEARKKEEEKKIAEEKKKKEEEKRKEEERERKEEEERKRRAEQERLAEVARKRALEKELSAKKAMDQPLKPPGPEVTKPTNTGPVTTSKGSSRFSSSGASSGGAGGYNPNVIGAKDTVGDIYYKTYTEEERGDAPHQAPWSLKQKDTFIEFSPAREWFLNSFTPAEVHRQRAKPHEMLYRTYILGEANARAANHQIVREWRTMVRERADWEAYRERMLKRIAEFEKSKTAFGEERAKFEADKKAEEWGREGLQKKLHNVEEQLAKEKAEFKRICAQDNDRAYALRQKIVDLEAKVADLTSKVEEAQGERAALQQMEVELTEAKVQLSNKDKDLHAKDVEIAELKRRLNEQIDRCESLEIDLEAEKVKAADAEEARAVSTAALNVAQTNYSEAQGIVDTLVSEAEWMRTRGVVLVANSILNANELDRAVAALTDAARAVGHRGGYLECADHVEQMFGQEFDTSHCSVTEHADAALASAENSYDNLSLPIMELVVESLKKDDWCQRLKAILDPPVTVELSDEEPAGDDGDDDGNDDDGEDDGDDGDDRREE</sequence>
<dbReference type="EMBL" id="MNCJ02000328">
    <property type="protein sequence ID" value="KAF5775537.1"/>
    <property type="molecule type" value="Genomic_DNA"/>
</dbReference>
<feature type="region of interest" description="Disordered" evidence="2">
    <location>
        <begin position="1095"/>
        <end position="1132"/>
    </location>
</feature>
<evidence type="ECO:0000313" key="4">
    <source>
        <dbReference type="EMBL" id="KAF5775537.1"/>
    </source>
</evidence>
<dbReference type="PANTHER" id="PTHR31099">
    <property type="entry name" value="OS06G0165300 PROTEIN"/>
    <property type="match status" value="1"/>
</dbReference>
<evidence type="ECO:0000313" key="5">
    <source>
        <dbReference type="Proteomes" id="UP000215914"/>
    </source>
</evidence>
<dbReference type="Pfam" id="PF04195">
    <property type="entry name" value="Transposase_28"/>
    <property type="match status" value="1"/>
</dbReference>
<feature type="coiled-coil region" evidence="1">
    <location>
        <begin position="832"/>
        <end position="957"/>
    </location>
</feature>
<gene>
    <name evidence="4" type="ORF">HanXRQr2_Chr13g0613161</name>
</gene>
<protein>
    <recommendedName>
        <fullName evidence="3">Transposase (putative) gypsy type domain-containing protein</fullName>
    </recommendedName>
</protein>
<reference evidence="4" key="2">
    <citation type="submission" date="2020-06" db="EMBL/GenBank/DDBJ databases">
        <title>Helianthus annuus Genome sequencing and assembly Release 2.</title>
        <authorList>
            <person name="Gouzy J."/>
            <person name="Langlade N."/>
            <person name="Munos S."/>
        </authorList>
    </citation>
    <scope>NUCLEOTIDE SEQUENCE</scope>
    <source>
        <tissue evidence="4">Leaves</tissue>
    </source>
</reference>
<dbReference type="AlphaFoldDB" id="A0A9K3EKX0"/>
<keyword evidence="1" id="KW-0175">Coiled coil</keyword>
<feature type="compositionally biased region" description="Polar residues" evidence="2">
    <location>
        <begin position="415"/>
        <end position="424"/>
    </location>
</feature>
<evidence type="ECO:0000259" key="3">
    <source>
        <dbReference type="Pfam" id="PF04195"/>
    </source>
</evidence>
<dbReference type="PANTHER" id="PTHR31099:SF49">
    <property type="entry name" value="MYOSIN HEAVY CHAIN-LIKE PROTEIN"/>
    <property type="match status" value="1"/>
</dbReference>
<feature type="region of interest" description="Disordered" evidence="2">
    <location>
        <begin position="641"/>
        <end position="692"/>
    </location>
</feature>
<feature type="region of interest" description="Disordered" evidence="2">
    <location>
        <begin position="454"/>
        <end position="508"/>
    </location>
</feature>
<organism evidence="4 5">
    <name type="scientific">Helianthus annuus</name>
    <name type="common">Common sunflower</name>
    <dbReference type="NCBI Taxonomy" id="4232"/>
    <lineage>
        <taxon>Eukaryota</taxon>
        <taxon>Viridiplantae</taxon>
        <taxon>Streptophyta</taxon>
        <taxon>Embryophyta</taxon>
        <taxon>Tracheophyta</taxon>
        <taxon>Spermatophyta</taxon>
        <taxon>Magnoliopsida</taxon>
        <taxon>eudicotyledons</taxon>
        <taxon>Gunneridae</taxon>
        <taxon>Pentapetalae</taxon>
        <taxon>asterids</taxon>
        <taxon>campanulids</taxon>
        <taxon>Asterales</taxon>
        <taxon>Asteraceae</taxon>
        <taxon>Asteroideae</taxon>
        <taxon>Heliantheae alliance</taxon>
        <taxon>Heliantheae</taxon>
        <taxon>Helianthus</taxon>
    </lineage>
</organism>
<feature type="compositionally biased region" description="Basic and acidic residues" evidence="2">
    <location>
        <begin position="578"/>
        <end position="628"/>
    </location>
</feature>
<feature type="compositionally biased region" description="Polar residues" evidence="2">
    <location>
        <begin position="661"/>
        <end position="670"/>
    </location>
</feature>
<dbReference type="InterPro" id="IPR007321">
    <property type="entry name" value="Transposase_28"/>
</dbReference>
<reference evidence="4" key="1">
    <citation type="journal article" date="2017" name="Nature">
        <title>The sunflower genome provides insights into oil metabolism, flowering and Asterid evolution.</title>
        <authorList>
            <person name="Badouin H."/>
            <person name="Gouzy J."/>
            <person name="Grassa C.J."/>
            <person name="Murat F."/>
            <person name="Staton S.E."/>
            <person name="Cottret L."/>
            <person name="Lelandais-Briere C."/>
            <person name="Owens G.L."/>
            <person name="Carrere S."/>
            <person name="Mayjonade B."/>
            <person name="Legrand L."/>
            <person name="Gill N."/>
            <person name="Kane N.C."/>
            <person name="Bowers J.E."/>
            <person name="Hubner S."/>
            <person name="Bellec A."/>
            <person name="Berard A."/>
            <person name="Berges H."/>
            <person name="Blanchet N."/>
            <person name="Boniface M.C."/>
            <person name="Brunel D."/>
            <person name="Catrice O."/>
            <person name="Chaidir N."/>
            <person name="Claudel C."/>
            <person name="Donnadieu C."/>
            <person name="Faraut T."/>
            <person name="Fievet G."/>
            <person name="Helmstetter N."/>
            <person name="King M."/>
            <person name="Knapp S.J."/>
            <person name="Lai Z."/>
            <person name="Le Paslier M.C."/>
            <person name="Lippi Y."/>
            <person name="Lorenzon L."/>
            <person name="Mandel J.R."/>
            <person name="Marage G."/>
            <person name="Marchand G."/>
            <person name="Marquand E."/>
            <person name="Bret-Mestries E."/>
            <person name="Morien E."/>
            <person name="Nambeesan S."/>
            <person name="Nguyen T."/>
            <person name="Pegot-Espagnet P."/>
            <person name="Pouilly N."/>
            <person name="Raftis F."/>
            <person name="Sallet E."/>
            <person name="Schiex T."/>
            <person name="Thomas J."/>
            <person name="Vandecasteele C."/>
            <person name="Vares D."/>
            <person name="Vear F."/>
            <person name="Vautrin S."/>
            <person name="Crespi M."/>
            <person name="Mangin B."/>
            <person name="Burke J.M."/>
            <person name="Salse J."/>
            <person name="Munos S."/>
            <person name="Vincourt P."/>
            <person name="Rieseberg L.H."/>
            <person name="Langlade N.B."/>
        </authorList>
    </citation>
    <scope>NUCLEOTIDE SEQUENCE</scope>
    <source>
        <tissue evidence="4">Leaves</tissue>
    </source>
</reference>
<feature type="region of interest" description="Disordered" evidence="2">
    <location>
        <begin position="562"/>
        <end position="628"/>
    </location>
</feature>
<feature type="compositionally biased region" description="Low complexity" evidence="2">
    <location>
        <begin position="671"/>
        <end position="682"/>
    </location>
</feature>
<feature type="compositionally biased region" description="Acidic residues" evidence="2">
    <location>
        <begin position="1100"/>
        <end position="1126"/>
    </location>
</feature>
<feature type="region of interest" description="Disordered" evidence="2">
    <location>
        <begin position="398"/>
        <end position="429"/>
    </location>
</feature>
<comment type="caution">
    <text evidence="4">The sequence shown here is derived from an EMBL/GenBank/DDBJ whole genome shotgun (WGS) entry which is preliminary data.</text>
</comment>
<keyword evidence="5" id="KW-1185">Reference proteome</keyword>
<feature type="domain" description="Transposase (putative) gypsy type" evidence="3">
    <location>
        <begin position="118"/>
        <end position="182"/>
    </location>
</feature>
<name>A0A9K3EKX0_HELAN</name>